<comment type="caution">
    <text evidence="1">The sequence shown here is derived from an EMBL/GenBank/DDBJ whole genome shotgun (WGS) entry which is preliminary data.</text>
</comment>
<evidence type="ECO:0000313" key="1">
    <source>
        <dbReference type="EMBL" id="KAK3054940.1"/>
    </source>
</evidence>
<proteinExistence type="predicted"/>
<dbReference type="EMBL" id="JAWDJX010000010">
    <property type="protein sequence ID" value="KAK3054940.1"/>
    <property type="molecule type" value="Genomic_DNA"/>
</dbReference>
<protein>
    <submittedName>
        <fullName evidence="1">Uncharacterized protein</fullName>
    </submittedName>
</protein>
<gene>
    <name evidence="1" type="ORF">LTR09_004099</name>
</gene>
<organism evidence="1 2">
    <name type="scientific">Extremus antarcticus</name>
    <dbReference type="NCBI Taxonomy" id="702011"/>
    <lineage>
        <taxon>Eukaryota</taxon>
        <taxon>Fungi</taxon>
        <taxon>Dikarya</taxon>
        <taxon>Ascomycota</taxon>
        <taxon>Pezizomycotina</taxon>
        <taxon>Dothideomycetes</taxon>
        <taxon>Dothideomycetidae</taxon>
        <taxon>Mycosphaerellales</taxon>
        <taxon>Extremaceae</taxon>
        <taxon>Extremus</taxon>
    </lineage>
</organism>
<sequence length="117" mass="13350">MRQGMKDPKVMEEVRKFSEELKIEQAEEFAKVRNLTCLQCKLDGTVPYTKKEVYYNRAELDGHVKEDYHSRKAQLKRAYVIDHGEGKGTCTLGARECASSDDFISHVESAHGEQLAI</sequence>
<keyword evidence="2" id="KW-1185">Reference proteome</keyword>
<name>A0AAJ0DIW6_9PEZI</name>
<accession>A0AAJ0DIW6</accession>
<reference evidence="1" key="1">
    <citation type="submission" date="2023-04" db="EMBL/GenBank/DDBJ databases">
        <title>Black Yeasts Isolated from many extreme environments.</title>
        <authorList>
            <person name="Coleine C."/>
            <person name="Stajich J.E."/>
            <person name="Selbmann L."/>
        </authorList>
    </citation>
    <scope>NUCLEOTIDE SEQUENCE</scope>
    <source>
        <strain evidence="1">CCFEE 5312</strain>
    </source>
</reference>
<dbReference type="AlphaFoldDB" id="A0AAJ0DIW6"/>
<dbReference type="Proteomes" id="UP001271007">
    <property type="component" value="Unassembled WGS sequence"/>
</dbReference>
<evidence type="ECO:0000313" key="2">
    <source>
        <dbReference type="Proteomes" id="UP001271007"/>
    </source>
</evidence>